<keyword evidence="1" id="KW-0732">Signal</keyword>
<gene>
    <name evidence="2" type="ORF">VP01_269g12</name>
</gene>
<evidence type="ECO:0000313" key="2">
    <source>
        <dbReference type="EMBL" id="KNZ55382.1"/>
    </source>
</evidence>
<dbReference type="AlphaFoldDB" id="A0A0L6V4F9"/>
<organism evidence="2 3">
    <name type="scientific">Puccinia sorghi</name>
    <dbReference type="NCBI Taxonomy" id="27349"/>
    <lineage>
        <taxon>Eukaryota</taxon>
        <taxon>Fungi</taxon>
        <taxon>Dikarya</taxon>
        <taxon>Basidiomycota</taxon>
        <taxon>Pucciniomycotina</taxon>
        <taxon>Pucciniomycetes</taxon>
        <taxon>Pucciniales</taxon>
        <taxon>Pucciniaceae</taxon>
        <taxon>Puccinia</taxon>
    </lineage>
</organism>
<reference evidence="2 3" key="1">
    <citation type="submission" date="2015-08" db="EMBL/GenBank/DDBJ databases">
        <title>Next Generation Sequencing and Analysis of the Genome of Puccinia sorghi L Schw, the Causal Agent of Maize Common Rust.</title>
        <authorList>
            <person name="Rochi L."/>
            <person name="Burguener G."/>
            <person name="Darino M."/>
            <person name="Turjanski A."/>
            <person name="Kreff E."/>
            <person name="Dieguez M.J."/>
            <person name="Sacco F."/>
        </authorList>
    </citation>
    <scope>NUCLEOTIDE SEQUENCE [LARGE SCALE GENOMIC DNA]</scope>
    <source>
        <strain evidence="2 3">RO10H11247</strain>
    </source>
</reference>
<feature type="chain" id="PRO_5005568292" evidence="1">
    <location>
        <begin position="22"/>
        <end position="267"/>
    </location>
</feature>
<name>A0A0L6V4F9_9BASI</name>
<protein>
    <submittedName>
        <fullName evidence="2">Uncharacterized protein</fullName>
    </submittedName>
</protein>
<keyword evidence="3" id="KW-1185">Reference proteome</keyword>
<comment type="caution">
    <text evidence="2">The sequence shown here is derived from an EMBL/GenBank/DDBJ whole genome shotgun (WGS) entry which is preliminary data.</text>
</comment>
<dbReference type="Proteomes" id="UP000037035">
    <property type="component" value="Unassembled WGS sequence"/>
</dbReference>
<evidence type="ECO:0000313" key="3">
    <source>
        <dbReference type="Proteomes" id="UP000037035"/>
    </source>
</evidence>
<dbReference type="VEuPathDB" id="FungiDB:VP01_269g12"/>
<dbReference type="EMBL" id="LAVV01007612">
    <property type="protein sequence ID" value="KNZ55382.1"/>
    <property type="molecule type" value="Genomic_DNA"/>
</dbReference>
<accession>A0A0L6V4F9</accession>
<dbReference type="OrthoDB" id="2496912at2759"/>
<sequence length="267" mass="28938">MALSVFSVILILSCTHFLLSGRHLVRGKVFTCEQSLAPVIDHPAPSTPSPLARETLLAPRQITSSTSLSITGIMPSNFATAPSITGITLSTAAPAPTITAIELNNIPVGPWAPLQPSESGGPLPTKELACKSEVDERTFTFCVANSCTGTARAPPKYRPSPFYLLVCQDINGVHFLCAGKCATRTCKYFPLPLIHLTTRYYSNVKLRRFSRLFTQACSNCQYDNVTKSKAFKPPWGREPILSSTAQQALSPTWMLSTLVASNIACLF</sequence>
<proteinExistence type="predicted"/>
<feature type="signal peptide" evidence="1">
    <location>
        <begin position="1"/>
        <end position="21"/>
    </location>
</feature>
<evidence type="ECO:0000256" key="1">
    <source>
        <dbReference type="SAM" id="SignalP"/>
    </source>
</evidence>